<dbReference type="EMBL" id="LILB01000003">
    <property type="protein sequence ID" value="KOO50205.1"/>
    <property type="molecule type" value="Genomic_DNA"/>
</dbReference>
<dbReference type="STRING" id="263475.AMD00_09370"/>
<dbReference type="Pfam" id="PF00005">
    <property type="entry name" value="ABC_tran"/>
    <property type="match status" value="1"/>
</dbReference>
<comment type="caution">
    <text evidence="4">The sequence shown here is derived from an EMBL/GenBank/DDBJ whole genome shotgun (WGS) entry which is preliminary data.</text>
</comment>
<dbReference type="GO" id="GO:0016887">
    <property type="term" value="F:ATP hydrolysis activity"/>
    <property type="evidence" value="ECO:0007669"/>
    <property type="project" value="InterPro"/>
</dbReference>
<protein>
    <submittedName>
        <fullName evidence="4">Multidrug ABC transporter ATP-binding protein</fullName>
    </submittedName>
</protein>
<dbReference type="Gene3D" id="3.40.50.300">
    <property type="entry name" value="P-loop containing nucleotide triphosphate hydrolases"/>
    <property type="match status" value="1"/>
</dbReference>
<dbReference type="SMART" id="SM00382">
    <property type="entry name" value="AAA"/>
    <property type="match status" value="1"/>
</dbReference>
<evidence type="ECO:0000259" key="3">
    <source>
        <dbReference type="PROSITE" id="PS50893"/>
    </source>
</evidence>
<evidence type="ECO:0000256" key="2">
    <source>
        <dbReference type="ARBA" id="ARBA00022840"/>
    </source>
</evidence>
<gene>
    <name evidence="4" type="ORF">AMD00_09370</name>
</gene>
<dbReference type="SUPFAM" id="SSF52540">
    <property type="entry name" value="P-loop containing nucleoside triphosphate hydrolases"/>
    <property type="match status" value="1"/>
</dbReference>
<dbReference type="PANTHER" id="PTHR43158">
    <property type="entry name" value="SKFA PEPTIDE EXPORT ATP-BINDING PROTEIN SKFE"/>
    <property type="match status" value="1"/>
</dbReference>
<name>A0A0M0LGI7_9BACL</name>
<dbReference type="AlphaFoldDB" id="A0A0M0LGI7"/>
<evidence type="ECO:0000313" key="5">
    <source>
        <dbReference type="Proteomes" id="UP000036867"/>
    </source>
</evidence>
<dbReference type="PANTHER" id="PTHR43158:SF5">
    <property type="entry name" value="ABC TRANSPORTER, ATP-BINDING PROTEIN"/>
    <property type="match status" value="1"/>
</dbReference>
<proteinExistence type="predicted"/>
<keyword evidence="2 4" id="KW-0067">ATP-binding</keyword>
<dbReference type="PROSITE" id="PS00211">
    <property type="entry name" value="ABC_TRANSPORTER_1"/>
    <property type="match status" value="1"/>
</dbReference>
<evidence type="ECO:0000256" key="1">
    <source>
        <dbReference type="ARBA" id="ARBA00022741"/>
    </source>
</evidence>
<keyword evidence="5" id="KW-1185">Reference proteome</keyword>
<dbReference type="InterPro" id="IPR027417">
    <property type="entry name" value="P-loop_NTPase"/>
</dbReference>
<reference evidence="5" key="1">
    <citation type="submission" date="2015-08" db="EMBL/GenBank/DDBJ databases">
        <title>Fjat-10028 dsm 16317.</title>
        <authorList>
            <person name="Liu B."/>
            <person name="Wang J."/>
            <person name="Zhu Y."/>
            <person name="Liu G."/>
            <person name="Chen Q."/>
            <person name="Chen Z."/>
            <person name="Lan J."/>
            <person name="Che J."/>
            <person name="Ge C."/>
            <person name="Shi H."/>
            <person name="Pan Z."/>
            <person name="Liu X."/>
        </authorList>
    </citation>
    <scope>NUCLEOTIDE SEQUENCE [LARGE SCALE GENOMIC DNA]</scope>
    <source>
        <strain evidence="5">DSM 16317</strain>
    </source>
</reference>
<keyword evidence="1" id="KW-0547">Nucleotide-binding</keyword>
<accession>A0A0M0LGI7</accession>
<dbReference type="GeneID" id="301136314"/>
<dbReference type="InterPro" id="IPR003439">
    <property type="entry name" value="ABC_transporter-like_ATP-bd"/>
</dbReference>
<dbReference type="CDD" id="cd03230">
    <property type="entry name" value="ABC_DR_subfamily_A"/>
    <property type="match status" value="1"/>
</dbReference>
<dbReference type="PROSITE" id="PS50893">
    <property type="entry name" value="ABC_TRANSPORTER_2"/>
    <property type="match status" value="1"/>
</dbReference>
<dbReference type="InterPro" id="IPR017871">
    <property type="entry name" value="ABC_transporter-like_CS"/>
</dbReference>
<dbReference type="RefSeq" id="WP_053416827.1">
    <property type="nucleotide sequence ID" value="NZ_LILB01000003.1"/>
</dbReference>
<dbReference type="OrthoDB" id="9804819at2"/>
<evidence type="ECO:0000313" key="4">
    <source>
        <dbReference type="EMBL" id="KOO50205.1"/>
    </source>
</evidence>
<dbReference type="GO" id="GO:0005524">
    <property type="term" value="F:ATP binding"/>
    <property type="evidence" value="ECO:0007669"/>
    <property type="project" value="UniProtKB-KW"/>
</dbReference>
<dbReference type="Proteomes" id="UP000036867">
    <property type="component" value="Unassembled WGS sequence"/>
</dbReference>
<sequence length="291" mass="33810">MIEVNQVHYSYDSTKILHDFNLIESEKIIVGLWGRNGTGKTTFMKLLAGHLKPDQGEINIQGFNPYNHYRTNNHLCYMQEDHPFSKIWKVKDALRFGDYYNPNFDKDFAKKLLTVFKLDENKNVTRLSKGMKSALQFIIGIASNADITILDEPTNGLDMGMRKKFHKVLLESYEKNPRLILLSSHHIEEIQTLCEALVVIHDGRVFLHETMETMREKGIWLSGEKTSILNITQSHTVLEQQEMGTKMKVMLDEPYTNEWKHFAQSHSLSIEPASLHDYLLNRTEERNEVNI</sequence>
<organism evidence="4 5">
    <name type="scientific">Viridibacillus arvi</name>
    <dbReference type="NCBI Taxonomy" id="263475"/>
    <lineage>
        <taxon>Bacteria</taxon>
        <taxon>Bacillati</taxon>
        <taxon>Bacillota</taxon>
        <taxon>Bacilli</taxon>
        <taxon>Bacillales</taxon>
        <taxon>Caryophanaceae</taxon>
        <taxon>Viridibacillus</taxon>
    </lineage>
</organism>
<feature type="domain" description="ABC transporter" evidence="3">
    <location>
        <begin position="2"/>
        <end position="227"/>
    </location>
</feature>
<dbReference type="InterPro" id="IPR003593">
    <property type="entry name" value="AAA+_ATPase"/>
</dbReference>